<comment type="caution">
    <text evidence="1">The sequence shown here is derived from an EMBL/GenBank/DDBJ whole genome shotgun (WGS) entry which is preliminary data.</text>
</comment>
<accession>A0A848L941</accession>
<protein>
    <submittedName>
        <fullName evidence="1">Uncharacterized protein</fullName>
    </submittedName>
</protein>
<dbReference type="AlphaFoldDB" id="A0A848L941"/>
<evidence type="ECO:0000313" key="1">
    <source>
        <dbReference type="EMBL" id="NMO15520.1"/>
    </source>
</evidence>
<evidence type="ECO:0000313" key="2">
    <source>
        <dbReference type="Proteomes" id="UP000518300"/>
    </source>
</evidence>
<organism evidence="1 2">
    <name type="scientific">Pyxidicoccus fallax</name>
    <dbReference type="NCBI Taxonomy" id="394095"/>
    <lineage>
        <taxon>Bacteria</taxon>
        <taxon>Pseudomonadati</taxon>
        <taxon>Myxococcota</taxon>
        <taxon>Myxococcia</taxon>
        <taxon>Myxococcales</taxon>
        <taxon>Cystobacterineae</taxon>
        <taxon>Myxococcaceae</taxon>
        <taxon>Pyxidicoccus</taxon>
    </lineage>
</organism>
<name>A0A848L941_9BACT</name>
<proteinExistence type="predicted"/>
<keyword evidence="2" id="KW-1185">Reference proteome</keyword>
<dbReference type="Proteomes" id="UP000518300">
    <property type="component" value="Unassembled WGS sequence"/>
</dbReference>
<dbReference type="RefSeq" id="WP_169344814.1">
    <property type="nucleotide sequence ID" value="NZ_JABBJJ010000041.1"/>
</dbReference>
<reference evidence="1 2" key="1">
    <citation type="submission" date="2020-04" db="EMBL/GenBank/DDBJ databases">
        <title>Draft genome of Pyxidicoccus fallax type strain.</title>
        <authorList>
            <person name="Whitworth D.E."/>
        </authorList>
    </citation>
    <scope>NUCLEOTIDE SEQUENCE [LARGE SCALE GENOMIC DNA]</scope>
    <source>
        <strain evidence="1 2">DSM 14698</strain>
    </source>
</reference>
<dbReference type="EMBL" id="JABBJJ010000041">
    <property type="protein sequence ID" value="NMO15520.1"/>
    <property type="molecule type" value="Genomic_DNA"/>
</dbReference>
<sequence length="71" mass="7530">MKKLVAVLVFGVALMGTLGGSARVDAQPGVREELEPTQAQVEAALDARQKELLGTLLKSRAADARTAAFHR</sequence>
<gene>
    <name evidence="1" type="ORF">HG543_11750</name>
</gene>